<dbReference type="OrthoDB" id="9771846at2"/>
<dbReference type="GO" id="GO:0016757">
    <property type="term" value="F:glycosyltransferase activity"/>
    <property type="evidence" value="ECO:0007669"/>
    <property type="project" value="TreeGrafter"/>
</dbReference>
<protein>
    <submittedName>
        <fullName evidence="1">Glycosyl transferases group 1</fullName>
    </submittedName>
</protein>
<dbReference type="SUPFAM" id="SSF53756">
    <property type="entry name" value="UDP-Glycosyltransferase/glycogen phosphorylase"/>
    <property type="match status" value="1"/>
</dbReference>
<dbReference type="EMBL" id="OCST01000001">
    <property type="protein sequence ID" value="SOE45792.1"/>
    <property type="molecule type" value="Genomic_DNA"/>
</dbReference>
<dbReference type="Gene3D" id="3.40.50.2000">
    <property type="entry name" value="Glycogen Phosphorylase B"/>
    <property type="match status" value="1"/>
</dbReference>
<dbReference type="AlphaFoldDB" id="A0A2C8Y6N0"/>
<name>A0A2C8Y6N0_9MICO</name>
<dbReference type="RefSeq" id="WP_097059304.1">
    <property type="nucleotide sequence ID" value="NZ_BMLC01000002.1"/>
</dbReference>
<dbReference type="Pfam" id="PF13692">
    <property type="entry name" value="Glyco_trans_1_4"/>
    <property type="match status" value="1"/>
</dbReference>
<keyword evidence="2" id="KW-1185">Reference proteome</keyword>
<evidence type="ECO:0000313" key="1">
    <source>
        <dbReference type="EMBL" id="SOE45792.1"/>
    </source>
</evidence>
<keyword evidence="1" id="KW-0808">Transferase</keyword>
<dbReference type="Proteomes" id="UP000219440">
    <property type="component" value="Unassembled WGS sequence"/>
</dbReference>
<proteinExistence type="predicted"/>
<dbReference type="PANTHER" id="PTHR12526">
    <property type="entry name" value="GLYCOSYLTRANSFERASE"/>
    <property type="match status" value="1"/>
</dbReference>
<dbReference type="PANTHER" id="PTHR12526:SF635">
    <property type="entry name" value="GLYCOSYL TRANSFERASE GROUP 1"/>
    <property type="match status" value="1"/>
</dbReference>
<sequence length="456" mass="50044">MTHDRNVLVVTSDSLSEKMAGPAIRAFEIAKAVASVANVKLASTVHSTLSHDGLEIVDVSKVGLESLVEWADVLVFQGHLLSSHPWIKATDKIIVVDIYDPMHLEVLEQSRGRSFDDRVYISSATVGVLNDQILRADYMVCASEKQRDFWLGQMAGLGRINPATYDADTSLRGLIDVVPFGLPDAAPVQNKHAIKGAVAGIAATDKVILWGGGIYNWFDPITLIKAVEKLAERRPEVRLYFLGVKHPNPHVPTMQMAFDAKKLAEERGLLDRIVFFNEGWVPYDERADYLLDADVGVSTHLDHLETAFSFRTRILDYLWTSLPVVSTDGDTFAELIQKNSLGAVVPAGDVEALEAALELTLFDDEEHGRITARVAEFAELYKWDRVLQPLLDFCANGTRAADLNANVQIAAVAEIASLKARVADLETQTGGLHASASWRITAPLRAVTGAARRILK</sequence>
<accession>A0A2C8Y6N0</accession>
<reference evidence="1 2" key="1">
    <citation type="submission" date="2017-09" db="EMBL/GenBank/DDBJ databases">
        <authorList>
            <person name="Ehlers B."/>
            <person name="Leendertz F.H."/>
        </authorList>
    </citation>
    <scope>NUCLEOTIDE SEQUENCE [LARGE SCALE GENOMIC DNA]</scope>
    <source>
        <strain evidence="1 2">CGMCC 1.05381</strain>
    </source>
</reference>
<organism evidence="1 2">
    <name type="scientific">Salinibacterium xinjiangense</name>
    <dbReference type="NCBI Taxonomy" id="386302"/>
    <lineage>
        <taxon>Bacteria</taxon>
        <taxon>Bacillati</taxon>
        <taxon>Actinomycetota</taxon>
        <taxon>Actinomycetes</taxon>
        <taxon>Micrococcales</taxon>
        <taxon>Microbacteriaceae</taxon>
        <taxon>Salinibacterium</taxon>
    </lineage>
</organism>
<evidence type="ECO:0000313" key="2">
    <source>
        <dbReference type="Proteomes" id="UP000219440"/>
    </source>
</evidence>
<gene>
    <name evidence="1" type="ORF">SAMN06296378_0097</name>
</gene>